<dbReference type="RefSeq" id="XP_002486401.1">
    <property type="nucleotide sequence ID" value="XM_002486356.1"/>
</dbReference>
<feature type="region of interest" description="Disordered" evidence="12">
    <location>
        <begin position="42"/>
        <end position="108"/>
    </location>
</feature>
<dbReference type="InterPro" id="IPR005078">
    <property type="entry name" value="Peptidase_C54"/>
</dbReference>
<keyword evidence="11" id="KW-0539">Nucleus</keyword>
<dbReference type="GeneID" id="8103086"/>
<evidence type="ECO:0000256" key="2">
    <source>
        <dbReference type="ARBA" id="ARBA00010958"/>
    </source>
</evidence>
<organism evidence="14 15">
    <name type="scientific">Talaromyces stipitatus (strain ATCC 10500 / CBS 375.48 / QM 6759 / NRRL 1006)</name>
    <name type="common">Penicillium stipitatum</name>
    <dbReference type="NCBI Taxonomy" id="441959"/>
    <lineage>
        <taxon>Eukaryota</taxon>
        <taxon>Fungi</taxon>
        <taxon>Dikarya</taxon>
        <taxon>Ascomycota</taxon>
        <taxon>Pezizomycotina</taxon>
        <taxon>Eurotiomycetes</taxon>
        <taxon>Eurotiomycetidae</taxon>
        <taxon>Eurotiales</taxon>
        <taxon>Trichocomaceae</taxon>
        <taxon>Talaromyces</taxon>
        <taxon>Talaromyces sect. Talaromyces</taxon>
    </lineage>
</organism>
<dbReference type="Proteomes" id="UP000001745">
    <property type="component" value="Unassembled WGS sequence"/>
</dbReference>
<dbReference type="GO" id="GO:0016485">
    <property type="term" value="P:protein processing"/>
    <property type="evidence" value="ECO:0007669"/>
    <property type="project" value="TreeGrafter"/>
</dbReference>
<keyword evidence="7" id="KW-0788">Thiol protease</keyword>
<dbReference type="VEuPathDB" id="FungiDB:TSTA_103830"/>
<keyword evidence="8" id="KW-0653">Protein transport</keyword>
<feature type="compositionally biased region" description="Polar residues" evidence="12">
    <location>
        <begin position="49"/>
        <end position="69"/>
    </location>
</feature>
<dbReference type="FunCoup" id="B8MNS4">
    <property type="interactions" value="299"/>
</dbReference>
<protein>
    <recommendedName>
        <fullName evidence="11">Cysteine protease</fullName>
        <ecNumber evidence="11">3.4.22.-</ecNumber>
    </recommendedName>
</protein>
<feature type="compositionally biased region" description="Low complexity" evidence="12">
    <location>
        <begin position="88"/>
        <end position="108"/>
    </location>
</feature>
<dbReference type="GO" id="GO:0015031">
    <property type="term" value="P:protein transport"/>
    <property type="evidence" value="ECO:0007669"/>
    <property type="project" value="UniProtKB-KW"/>
</dbReference>
<dbReference type="MEROPS" id="C54.001"/>
<dbReference type="AlphaFoldDB" id="B8MNS4"/>
<sequence>MNNIDLGRYKRMIQYFWDAEPKNEEGPGSKIWCLGNEYVTPEKDEFPAGSNSNINAGQTADSSRNTAPENIQIHDSKDHRPSKSDNQDPTTTDSAPTTTETAAGTESTKSLGWPKAFLDDFECRIWMTYRSGFPPIARSEDANAAQAMTLSVRLRSQLTEHHQGFTSDTGWGCMIRSGQSLLANALAISRLGRDWRRGSNSTEENRLLSLFADDPAAPFSIHKFVRHGALYCGKHPGEWFGPSATATCIQALSDEYKDAGMNVYVSSDNTYVYEDKFKAVAYNQSDRMRPTLILLGTRLGIDRITPVYRKGLEDLLKLPQALGIAGGRPSASHYFIGVQNSFFFYLDPHHTRPALPYKTGDLAYTQEEIDSCHTRRLRRIHIDDMDPSMLVGFLIRDENDWMDWKRRITSSRPENGKAIIHIVDTKNVPTPTMEREAALDEVEVLDDDEDSELV</sequence>
<keyword evidence="4 11" id="KW-0963">Cytoplasm</keyword>
<dbReference type="GO" id="GO:0004197">
    <property type="term" value="F:cysteine-type endopeptidase activity"/>
    <property type="evidence" value="ECO:0007669"/>
    <property type="project" value="TreeGrafter"/>
</dbReference>
<keyword evidence="15" id="KW-1185">Reference proteome</keyword>
<dbReference type="OrthoDB" id="2960936at2759"/>
<evidence type="ECO:0000259" key="13">
    <source>
        <dbReference type="Pfam" id="PF03416"/>
    </source>
</evidence>
<dbReference type="GO" id="GO:0000423">
    <property type="term" value="P:mitophagy"/>
    <property type="evidence" value="ECO:0007669"/>
    <property type="project" value="TreeGrafter"/>
</dbReference>
<keyword evidence="9" id="KW-0072">Autophagy</keyword>
<gene>
    <name evidence="14" type="ORF">TSTA_103830</name>
</gene>
<dbReference type="SUPFAM" id="SSF54001">
    <property type="entry name" value="Cysteine proteinases"/>
    <property type="match status" value="1"/>
</dbReference>
<evidence type="ECO:0000256" key="4">
    <source>
        <dbReference type="ARBA" id="ARBA00022490"/>
    </source>
</evidence>
<evidence type="ECO:0000256" key="8">
    <source>
        <dbReference type="ARBA" id="ARBA00022927"/>
    </source>
</evidence>
<evidence type="ECO:0000256" key="6">
    <source>
        <dbReference type="ARBA" id="ARBA00022801"/>
    </source>
</evidence>
<dbReference type="InParanoid" id="B8MNS4"/>
<evidence type="ECO:0000256" key="12">
    <source>
        <dbReference type="SAM" id="MobiDB-lite"/>
    </source>
</evidence>
<evidence type="ECO:0000256" key="5">
    <source>
        <dbReference type="ARBA" id="ARBA00022670"/>
    </source>
</evidence>
<feature type="compositionally biased region" description="Basic and acidic residues" evidence="12">
    <location>
        <begin position="72"/>
        <end position="86"/>
    </location>
</feature>
<dbReference type="EC" id="3.4.22.-" evidence="11"/>
<dbReference type="GO" id="GO:0034727">
    <property type="term" value="P:piecemeal microautophagy of the nucleus"/>
    <property type="evidence" value="ECO:0007669"/>
    <property type="project" value="TreeGrafter"/>
</dbReference>
<dbReference type="GO" id="GO:0019786">
    <property type="term" value="F:protein-phosphatidylethanolamide deconjugating activity"/>
    <property type="evidence" value="ECO:0007669"/>
    <property type="project" value="InterPro"/>
</dbReference>
<comment type="subcellular location">
    <subcellularLocation>
        <location evidence="11">Nucleus</location>
    </subcellularLocation>
    <subcellularLocation>
        <location evidence="11">Cytoplasm</location>
    </subcellularLocation>
    <subcellularLocation>
        <location evidence="1">Preautophagosomal structure</location>
    </subcellularLocation>
</comment>
<keyword evidence="3" id="KW-0813">Transport</keyword>
<dbReference type="GO" id="GO:0035973">
    <property type="term" value="P:aggrephagy"/>
    <property type="evidence" value="ECO:0007669"/>
    <property type="project" value="TreeGrafter"/>
</dbReference>
<reference evidence="15" key="1">
    <citation type="journal article" date="2015" name="Genome Announc.">
        <title>Genome sequence of the AIDS-associated pathogen Penicillium marneffei (ATCC18224) and its near taxonomic relative Talaromyces stipitatus (ATCC10500).</title>
        <authorList>
            <person name="Nierman W.C."/>
            <person name="Fedorova-Abrams N.D."/>
            <person name="Andrianopoulos A."/>
        </authorList>
    </citation>
    <scope>NUCLEOTIDE SEQUENCE [LARGE SCALE GENOMIC DNA]</scope>
    <source>
        <strain evidence="15">ATCC 10500 / CBS 375.48 / QM 6759 / NRRL 1006</strain>
    </source>
</reference>
<keyword evidence="5 11" id="KW-0645">Protease</keyword>
<dbReference type="GO" id="GO:0000045">
    <property type="term" value="P:autophagosome assembly"/>
    <property type="evidence" value="ECO:0007669"/>
    <property type="project" value="TreeGrafter"/>
</dbReference>
<evidence type="ECO:0000256" key="3">
    <source>
        <dbReference type="ARBA" id="ARBA00022448"/>
    </source>
</evidence>
<dbReference type="PANTHER" id="PTHR22624">
    <property type="entry name" value="CYSTEINE PROTEASE ATG4"/>
    <property type="match status" value="1"/>
</dbReference>
<comment type="catalytic activity">
    <reaction evidence="10">
        <text>[protein]-C-terminal L-amino acid-glycyl-phosphatidylethanolamide + H2O = [protein]-C-terminal L-amino acid-glycine + a 1,2-diacyl-sn-glycero-3-phosphoethanolamine</text>
        <dbReference type="Rhea" id="RHEA:67548"/>
        <dbReference type="Rhea" id="RHEA-COMP:17323"/>
        <dbReference type="Rhea" id="RHEA-COMP:17324"/>
        <dbReference type="ChEBI" id="CHEBI:15377"/>
        <dbReference type="ChEBI" id="CHEBI:64612"/>
        <dbReference type="ChEBI" id="CHEBI:172940"/>
        <dbReference type="ChEBI" id="CHEBI:172941"/>
    </reaction>
    <physiologicalReaction direction="left-to-right" evidence="10">
        <dbReference type="Rhea" id="RHEA:67549"/>
    </physiologicalReaction>
</comment>
<dbReference type="PhylomeDB" id="B8MNS4"/>
<evidence type="ECO:0000256" key="11">
    <source>
        <dbReference type="RuleBase" id="RU363115"/>
    </source>
</evidence>
<dbReference type="GO" id="GO:0000407">
    <property type="term" value="C:phagophore assembly site"/>
    <property type="evidence" value="ECO:0007669"/>
    <property type="project" value="UniProtKB-SubCell"/>
</dbReference>
<evidence type="ECO:0000256" key="1">
    <source>
        <dbReference type="ARBA" id="ARBA00004329"/>
    </source>
</evidence>
<proteinExistence type="inferred from homology"/>
<feature type="domain" description="Peptidase C54 catalytic" evidence="13">
    <location>
        <begin position="115"/>
        <end position="406"/>
    </location>
</feature>
<dbReference type="InterPro" id="IPR038765">
    <property type="entry name" value="Papain-like_cys_pep_sf"/>
</dbReference>
<evidence type="ECO:0000256" key="9">
    <source>
        <dbReference type="ARBA" id="ARBA00023006"/>
    </source>
</evidence>
<evidence type="ECO:0000313" key="15">
    <source>
        <dbReference type="Proteomes" id="UP000001745"/>
    </source>
</evidence>
<comment type="similarity">
    <text evidence="2 11">Belongs to the peptidase C54 family.</text>
</comment>
<evidence type="ECO:0000256" key="7">
    <source>
        <dbReference type="ARBA" id="ARBA00022807"/>
    </source>
</evidence>
<dbReference type="OMA" id="PDETFHC"/>
<keyword evidence="6 11" id="KW-0378">Hydrolase</keyword>
<dbReference type="EMBL" id="EQ962658">
    <property type="protein sequence ID" value="EED14163.1"/>
    <property type="molecule type" value="Genomic_DNA"/>
</dbReference>
<accession>B8MNS4</accession>
<dbReference type="InterPro" id="IPR046792">
    <property type="entry name" value="Peptidase_C54_cat"/>
</dbReference>
<name>B8MNS4_TALSN</name>
<dbReference type="HOGENOM" id="CLU_021259_5_1_1"/>
<comment type="function">
    <text evidence="11">Required for selective autophagic degradation of the nucleus (nucleophagy) as well as for mitophagy which contributes to regulate mitochondrial quantity and quality by eliminating the mitochondria to a basal level to fulfill cellular energy requirements and preventing excess ROS production.</text>
</comment>
<evidence type="ECO:0000313" key="14">
    <source>
        <dbReference type="EMBL" id="EED14163.1"/>
    </source>
</evidence>
<dbReference type="GO" id="GO:0005634">
    <property type="term" value="C:nucleus"/>
    <property type="evidence" value="ECO:0007669"/>
    <property type="project" value="UniProtKB-SubCell"/>
</dbReference>
<dbReference type="STRING" id="441959.B8MNS4"/>
<dbReference type="eggNOG" id="KOG2674">
    <property type="taxonomic scope" value="Eukaryota"/>
</dbReference>
<dbReference type="PANTHER" id="PTHR22624:SF49">
    <property type="entry name" value="CYSTEINE PROTEASE"/>
    <property type="match status" value="1"/>
</dbReference>
<dbReference type="Pfam" id="PF03416">
    <property type="entry name" value="Peptidase_C54"/>
    <property type="match status" value="1"/>
</dbReference>
<evidence type="ECO:0000256" key="10">
    <source>
        <dbReference type="ARBA" id="ARBA00029362"/>
    </source>
</evidence>